<dbReference type="InterPro" id="IPR029058">
    <property type="entry name" value="AB_hydrolase_fold"/>
</dbReference>
<dbReference type="InterPro" id="IPR002018">
    <property type="entry name" value="CarbesteraseB"/>
</dbReference>
<dbReference type="Pfam" id="PF00135">
    <property type="entry name" value="COesterase"/>
    <property type="match status" value="1"/>
</dbReference>
<evidence type="ECO:0000256" key="1">
    <source>
        <dbReference type="ARBA" id="ARBA00005964"/>
    </source>
</evidence>
<dbReference type="SUPFAM" id="SSF53474">
    <property type="entry name" value="alpha/beta-Hydrolases"/>
    <property type="match status" value="1"/>
</dbReference>
<dbReference type="ESTHER" id="9bact-a0a239e051">
    <property type="family name" value="Carb_B_Bacteria"/>
</dbReference>
<keyword evidence="2 4" id="KW-0378">Hydrolase</keyword>
<evidence type="ECO:0000256" key="4">
    <source>
        <dbReference type="RuleBase" id="RU361235"/>
    </source>
</evidence>
<feature type="domain" description="Carboxylesterase type B" evidence="5">
    <location>
        <begin position="30"/>
        <end position="517"/>
    </location>
</feature>
<dbReference type="GO" id="GO:0004104">
    <property type="term" value="F:cholinesterase activity"/>
    <property type="evidence" value="ECO:0007669"/>
    <property type="project" value="InterPro"/>
</dbReference>
<reference evidence="6 7" key="1">
    <citation type="submission" date="2017-06" db="EMBL/GenBank/DDBJ databases">
        <authorList>
            <person name="Kim H.J."/>
            <person name="Triplett B.A."/>
        </authorList>
    </citation>
    <scope>NUCLEOTIDE SEQUENCE [LARGE SCALE GENOMIC DNA]</scope>
    <source>
        <strain evidence="6 7">DSM 18704</strain>
    </source>
</reference>
<comment type="similarity">
    <text evidence="1 4">Belongs to the type-B carboxylesterase/lipase family.</text>
</comment>
<dbReference type="PRINTS" id="PR00878">
    <property type="entry name" value="CHOLNESTRASE"/>
</dbReference>
<feature type="active site" description="Charge relay system" evidence="3">
    <location>
        <position position="342"/>
    </location>
</feature>
<evidence type="ECO:0000256" key="3">
    <source>
        <dbReference type="PIRSR" id="PIRSR600997-1"/>
    </source>
</evidence>
<proteinExistence type="inferred from homology"/>
<protein>
    <recommendedName>
        <fullName evidence="4">Carboxylic ester hydrolase</fullName>
        <ecNumber evidence="4">3.1.1.-</ecNumber>
    </recommendedName>
</protein>
<dbReference type="AlphaFoldDB" id="A0A239E051"/>
<organism evidence="6 7">
    <name type="scientific">Granulicella rosea</name>
    <dbReference type="NCBI Taxonomy" id="474952"/>
    <lineage>
        <taxon>Bacteria</taxon>
        <taxon>Pseudomonadati</taxon>
        <taxon>Acidobacteriota</taxon>
        <taxon>Terriglobia</taxon>
        <taxon>Terriglobales</taxon>
        <taxon>Acidobacteriaceae</taxon>
        <taxon>Granulicella</taxon>
    </lineage>
</organism>
<dbReference type="Gene3D" id="3.40.50.1820">
    <property type="entry name" value="alpha/beta hydrolase"/>
    <property type="match status" value="1"/>
</dbReference>
<evidence type="ECO:0000256" key="2">
    <source>
        <dbReference type="ARBA" id="ARBA00022801"/>
    </source>
</evidence>
<accession>A0A239E051</accession>
<dbReference type="PROSITE" id="PS00122">
    <property type="entry name" value="CARBOXYLESTERASE_B_1"/>
    <property type="match status" value="1"/>
</dbReference>
<feature type="active site" description="Charge relay system" evidence="3">
    <location>
        <position position="437"/>
    </location>
</feature>
<name>A0A239E051_9BACT</name>
<dbReference type="PROSITE" id="PS00941">
    <property type="entry name" value="CARBOXYLESTERASE_B_2"/>
    <property type="match status" value="1"/>
</dbReference>
<dbReference type="Proteomes" id="UP000198356">
    <property type="component" value="Unassembled WGS sequence"/>
</dbReference>
<evidence type="ECO:0000313" key="6">
    <source>
        <dbReference type="EMBL" id="SNS37274.1"/>
    </source>
</evidence>
<evidence type="ECO:0000313" key="7">
    <source>
        <dbReference type="Proteomes" id="UP000198356"/>
    </source>
</evidence>
<dbReference type="InterPro" id="IPR019826">
    <property type="entry name" value="Carboxylesterase_B_AS"/>
</dbReference>
<dbReference type="InterPro" id="IPR050309">
    <property type="entry name" value="Type-B_Carboxylest/Lipase"/>
</dbReference>
<sequence length="526" mass="57171">MPHFPPKILAVVLLLAGLPLALHARKPDPLVVKTLPGKIQGVLTPDGQVRAFLGIPYAQPPVDQLRWKAPQPVARWKGVRPATAFGPHCMQFGAYPDMVFHDPGPNEDCLTLNVWAPTGAKPGSLPVMVWIHGGGFQTGGSSEQRQDGQVLAHRNVVVVSMNYRLGVFGFFSSSELAEESGHNASGNYGLMDQTEALQWVQENIFAFGGDPANVTLFGESAGSMSVSAQVASPLTRGLIAKAIGESGSLFAGAPDSQYIPQPREKLEARNARWAENTFGSDHLTYLRSLSTGDLMNAFKSGRKAPFMGPVVDGYFLPDTLEHLYADGKQAHIPLLAGWNANESRTKTPLAETAQTDFGEQAQAFLSAYGPSGQSDALGDSATSRIADDYASDRFIVYATWKWIEAQTKTGGAPVYRYRFELGSPGDRNHPAEQGAFHSDDIEYVFGTLDSRPGVKLRPEDRTLSDQMGRYWTNFARTGDPNGPGLPKWPAYSASHNVMTLDANPKALPAPHENRYQFLDSVWGESK</sequence>
<dbReference type="InterPro" id="IPR000997">
    <property type="entry name" value="Cholinesterase"/>
</dbReference>
<gene>
    <name evidence="6" type="ORF">SAMN05421770_101703</name>
</gene>
<dbReference type="PANTHER" id="PTHR11559">
    <property type="entry name" value="CARBOXYLESTERASE"/>
    <property type="match status" value="1"/>
</dbReference>
<feature type="active site" description="Acyl-ester intermediate" evidence="3">
    <location>
        <position position="220"/>
    </location>
</feature>
<keyword evidence="7" id="KW-1185">Reference proteome</keyword>
<evidence type="ECO:0000259" key="5">
    <source>
        <dbReference type="Pfam" id="PF00135"/>
    </source>
</evidence>
<dbReference type="OrthoDB" id="9775851at2"/>
<dbReference type="RefSeq" id="WP_089406977.1">
    <property type="nucleotide sequence ID" value="NZ_FZOU01000001.1"/>
</dbReference>
<dbReference type="EC" id="3.1.1.-" evidence="4"/>
<dbReference type="EMBL" id="FZOU01000001">
    <property type="protein sequence ID" value="SNS37274.1"/>
    <property type="molecule type" value="Genomic_DNA"/>
</dbReference>
<dbReference type="InterPro" id="IPR019819">
    <property type="entry name" value="Carboxylesterase_B_CS"/>
</dbReference>